<dbReference type="SUPFAM" id="SSF81321">
    <property type="entry name" value="Family A G protein-coupled receptor-like"/>
    <property type="match status" value="1"/>
</dbReference>
<gene>
    <name evidence="12" type="primary">LOC106549127</name>
</gene>
<dbReference type="PRINTS" id="PR00237">
    <property type="entry name" value="GPCRRHODOPSN"/>
</dbReference>
<evidence type="ECO:0000256" key="9">
    <source>
        <dbReference type="SAM" id="Phobius"/>
    </source>
</evidence>
<sequence length="178" mass="20639">MAEFEPTVSFASEFNNETHDIPHGTDFESDQIPDIPISIEMTIYIVIFILCFLGFLGNGKVIWILGFHMKRNSFSIYVLNLAVADSGVLMMEVLTQIFQIHSPFNSRAYYFFNLLYFVLYNTSQLLLISISVDRCVSVLFPIWHQCHRPPKLSLIVCVITWVVPFMYFVLEMLLFFVS</sequence>
<comment type="similarity">
    <text evidence="8">Belongs to the G-protein coupled receptor 1 family.</text>
</comment>
<evidence type="ECO:0000256" key="6">
    <source>
        <dbReference type="ARBA" id="ARBA00023170"/>
    </source>
</evidence>
<evidence type="ECO:0000256" key="1">
    <source>
        <dbReference type="ARBA" id="ARBA00004141"/>
    </source>
</evidence>
<dbReference type="GO" id="GO:0004930">
    <property type="term" value="F:G protein-coupled receptor activity"/>
    <property type="evidence" value="ECO:0007669"/>
    <property type="project" value="UniProtKB-KW"/>
</dbReference>
<dbReference type="PRINTS" id="PR02108">
    <property type="entry name" value="MRGPCRFAMILY"/>
</dbReference>
<feature type="transmembrane region" description="Helical" evidence="9">
    <location>
        <begin position="110"/>
        <end position="132"/>
    </location>
</feature>
<evidence type="ECO:0000313" key="11">
    <source>
        <dbReference type="Proteomes" id="UP000504617"/>
    </source>
</evidence>
<dbReference type="Proteomes" id="UP000504617">
    <property type="component" value="Unplaced"/>
</dbReference>
<dbReference type="InterPro" id="IPR000276">
    <property type="entry name" value="GPCR_Rhodpsn"/>
</dbReference>
<dbReference type="PROSITE" id="PS00237">
    <property type="entry name" value="G_PROTEIN_RECEP_F1_1"/>
    <property type="match status" value="1"/>
</dbReference>
<evidence type="ECO:0000256" key="3">
    <source>
        <dbReference type="ARBA" id="ARBA00022989"/>
    </source>
</evidence>
<reference evidence="12" key="1">
    <citation type="submission" date="2025-08" db="UniProtKB">
        <authorList>
            <consortium name="RefSeq"/>
        </authorList>
    </citation>
    <scope>IDENTIFICATION</scope>
    <source>
        <tissue evidence="12">Skeletal muscle</tissue>
    </source>
</reference>
<dbReference type="GO" id="GO:0005886">
    <property type="term" value="C:plasma membrane"/>
    <property type="evidence" value="ECO:0007669"/>
    <property type="project" value="TreeGrafter"/>
</dbReference>
<evidence type="ECO:0000256" key="5">
    <source>
        <dbReference type="ARBA" id="ARBA00023136"/>
    </source>
</evidence>
<accession>A0A6I9YDE3</accession>
<dbReference type="InterPro" id="IPR017452">
    <property type="entry name" value="GPCR_Rhodpsn_7TM"/>
</dbReference>
<evidence type="ECO:0000259" key="10">
    <source>
        <dbReference type="PROSITE" id="PS50262"/>
    </source>
</evidence>
<dbReference type="GeneID" id="106549127"/>
<keyword evidence="3 9" id="KW-1133">Transmembrane helix</keyword>
<dbReference type="PANTHER" id="PTHR11334">
    <property type="entry name" value="MAS-RELATED G-PROTEIN COUPLED RECEPTOR"/>
    <property type="match status" value="1"/>
</dbReference>
<evidence type="ECO:0000256" key="2">
    <source>
        <dbReference type="ARBA" id="ARBA00022692"/>
    </source>
</evidence>
<organism evidence="11 12">
    <name type="scientific">Thamnophis sirtalis</name>
    <dbReference type="NCBI Taxonomy" id="35019"/>
    <lineage>
        <taxon>Eukaryota</taxon>
        <taxon>Metazoa</taxon>
        <taxon>Chordata</taxon>
        <taxon>Craniata</taxon>
        <taxon>Vertebrata</taxon>
        <taxon>Euteleostomi</taxon>
        <taxon>Lepidosauria</taxon>
        <taxon>Squamata</taxon>
        <taxon>Bifurcata</taxon>
        <taxon>Unidentata</taxon>
        <taxon>Episquamata</taxon>
        <taxon>Toxicofera</taxon>
        <taxon>Serpentes</taxon>
        <taxon>Colubroidea</taxon>
        <taxon>Colubridae</taxon>
        <taxon>Natricinae</taxon>
        <taxon>Thamnophis</taxon>
    </lineage>
</organism>
<dbReference type="Pfam" id="PF00001">
    <property type="entry name" value="7tm_1"/>
    <property type="match status" value="1"/>
</dbReference>
<dbReference type="OrthoDB" id="9047837at2759"/>
<evidence type="ECO:0000256" key="8">
    <source>
        <dbReference type="RuleBase" id="RU000688"/>
    </source>
</evidence>
<keyword evidence="4 8" id="KW-0297">G-protein coupled receptor</keyword>
<keyword evidence="5 9" id="KW-0472">Membrane</keyword>
<dbReference type="KEGG" id="tsr:106549127"/>
<dbReference type="PROSITE" id="PS50262">
    <property type="entry name" value="G_PROTEIN_RECEP_F1_2"/>
    <property type="match status" value="1"/>
</dbReference>
<keyword evidence="2 8" id="KW-0812">Transmembrane</keyword>
<keyword evidence="7 8" id="KW-0807">Transducer</keyword>
<evidence type="ECO:0000313" key="12">
    <source>
        <dbReference type="RefSeq" id="XP_013922167.1"/>
    </source>
</evidence>
<dbReference type="PANTHER" id="PTHR11334:SF69">
    <property type="entry name" value="G-PROTEIN COUPLED RECEPTORS FAMILY 1 PROFILE DOMAIN-CONTAINING PROTEIN"/>
    <property type="match status" value="1"/>
</dbReference>
<protein>
    <submittedName>
        <fullName evidence="12">Mas-related G-protein coupled receptor member H-like</fullName>
    </submittedName>
</protein>
<feature type="domain" description="G-protein coupled receptors family 1 profile" evidence="10">
    <location>
        <begin position="57"/>
        <end position="178"/>
    </location>
</feature>
<feature type="transmembrane region" description="Helical" evidence="9">
    <location>
        <begin position="77"/>
        <end position="98"/>
    </location>
</feature>
<keyword evidence="6 8" id="KW-0675">Receptor</keyword>
<proteinExistence type="inferred from homology"/>
<evidence type="ECO:0000256" key="4">
    <source>
        <dbReference type="ARBA" id="ARBA00023040"/>
    </source>
</evidence>
<keyword evidence="11" id="KW-1185">Reference proteome</keyword>
<feature type="transmembrane region" description="Helical" evidence="9">
    <location>
        <begin position="152"/>
        <end position="177"/>
    </location>
</feature>
<dbReference type="InterPro" id="IPR026234">
    <property type="entry name" value="MRGPCRFAMILY"/>
</dbReference>
<comment type="subcellular location">
    <subcellularLocation>
        <location evidence="1">Membrane</location>
        <topology evidence="1">Multi-pass membrane protein</topology>
    </subcellularLocation>
</comment>
<evidence type="ECO:0000256" key="7">
    <source>
        <dbReference type="ARBA" id="ARBA00023224"/>
    </source>
</evidence>
<name>A0A6I9YDE3_9SAUR</name>
<feature type="transmembrane region" description="Helical" evidence="9">
    <location>
        <begin position="43"/>
        <end position="65"/>
    </location>
</feature>
<dbReference type="RefSeq" id="XP_013922167.1">
    <property type="nucleotide sequence ID" value="XM_014066692.1"/>
</dbReference>
<dbReference type="AlphaFoldDB" id="A0A6I9YDE3"/>
<dbReference type="Gene3D" id="1.20.1070.10">
    <property type="entry name" value="Rhodopsin 7-helix transmembrane proteins"/>
    <property type="match status" value="1"/>
</dbReference>